<dbReference type="Proteomes" id="UP001165041">
    <property type="component" value="Unassembled WGS sequence"/>
</dbReference>
<comment type="caution">
    <text evidence="2">The sequence shown here is derived from an EMBL/GenBank/DDBJ whole genome shotgun (WGS) entry which is preliminary data.</text>
</comment>
<accession>A0A9W6QF32</accession>
<feature type="region of interest" description="Disordered" evidence="1">
    <location>
        <begin position="503"/>
        <end position="588"/>
    </location>
</feature>
<evidence type="ECO:0000313" key="2">
    <source>
        <dbReference type="EMBL" id="GLW73884.1"/>
    </source>
</evidence>
<proteinExistence type="predicted"/>
<evidence type="ECO:0000313" key="3">
    <source>
        <dbReference type="Proteomes" id="UP001165041"/>
    </source>
</evidence>
<gene>
    <name evidence="2" type="ORF">Kpho02_61820</name>
</gene>
<dbReference type="EMBL" id="BSSA01000029">
    <property type="protein sequence ID" value="GLW73884.1"/>
    <property type="molecule type" value="Genomic_DNA"/>
</dbReference>
<feature type="compositionally biased region" description="Low complexity" evidence="1">
    <location>
        <begin position="564"/>
        <end position="578"/>
    </location>
</feature>
<protein>
    <recommendedName>
        <fullName evidence="4">DUF4127 family protein</fullName>
    </recommendedName>
</protein>
<dbReference type="Pfam" id="PF13552">
    <property type="entry name" value="DUF4127"/>
    <property type="match status" value="1"/>
</dbReference>
<organism evidence="2 3">
    <name type="scientific">Kitasatospora phosalacinea</name>
    <dbReference type="NCBI Taxonomy" id="2065"/>
    <lineage>
        <taxon>Bacteria</taxon>
        <taxon>Bacillati</taxon>
        <taxon>Actinomycetota</taxon>
        <taxon>Actinomycetes</taxon>
        <taxon>Kitasatosporales</taxon>
        <taxon>Streptomycetaceae</taxon>
        <taxon>Kitasatospora</taxon>
    </lineage>
</organism>
<evidence type="ECO:0008006" key="4">
    <source>
        <dbReference type="Google" id="ProtNLM"/>
    </source>
</evidence>
<feature type="compositionally biased region" description="Gly residues" evidence="1">
    <location>
        <begin position="503"/>
        <end position="531"/>
    </location>
</feature>
<sequence>MSSPRIALVPLDERPACAELPRLVAAVAGARLLTPPAEAMPVLREPGSPAALAGWLAEVEADAAVVSLETLGHGGLIASRTRPATVASVTAAWASLHGLAARGVAVHAVTLITRTPDSADAMEEPAYWDPHGPALHRLSADLHRSAADPAAVATTLRAAALPTDVRADFLTRRVRNHAVNLAALELVADGTLRTLVVGADDTAEHGLATAELRWLDTWTAWLGLGERVSVRPGADEACTVLLARTLLDLLGGPAPTVRIEAVDPAGLRRTAAYENVPVATTATRQLQACGAVVVPEGDTPDVVLLVHTPDGTGDWAVSPPAATDPAPARALAARAADLLAAGQAVAVADCAQPNGADPQLVRALAEAGVLEQLTAYAGWNTAGNTLGTVAAHTVTAVAARRAGCFDERAHRRLLLHRLVEDRGWMSGERARIRAVLGSDPTRHDHVPDGHPVLADIADGLARRRAELPGFDGLDIDPESVRLPWSRTFEVDFALTDSGGGCAPGSGAAPGTGGASASGSGLAPGSGGGSVSGAGPAPGPGTRTGSGSGDEARVGGDSAPLPGSVGAAHPEAVAHPEAATRPGAPEDAR</sequence>
<dbReference type="InterPro" id="IPR025394">
    <property type="entry name" value="DUF4127"/>
</dbReference>
<reference evidence="2" key="1">
    <citation type="submission" date="2023-02" db="EMBL/GenBank/DDBJ databases">
        <title>Kitasatospora phosalacinea NBRC 14627.</title>
        <authorList>
            <person name="Ichikawa N."/>
            <person name="Sato H."/>
            <person name="Tonouchi N."/>
        </authorList>
    </citation>
    <scope>NUCLEOTIDE SEQUENCE</scope>
    <source>
        <strain evidence="2">NBRC 14627</strain>
    </source>
</reference>
<dbReference type="RefSeq" id="WP_285739504.1">
    <property type="nucleotide sequence ID" value="NZ_BSSA01000029.1"/>
</dbReference>
<evidence type="ECO:0000256" key="1">
    <source>
        <dbReference type="SAM" id="MobiDB-lite"/>
    </source>
</evidence>
<name>A0A9W6QF32_9ACTN</name>
<dbReference type="AlphaFoldDB" id="A0A9W6QF32"/>